<organism evidence="1 2">
    <name type="scientific">Colletotrichum spaethianum</name>
    <dbReference type="NCBI Taxonomy" id="700344"/>
    <lineage>
        <taxon>Eukaryota</taxon>
        <taxon>Fungi</taxon>
        <taxon>Dikarya</taxon>
        <taxon>Ascomycota</taxon>
        <taxon>Pezizomycotina</taxon>
        <taxon>Sordariomycetes</taxon>
        <taxon>Hypocreomycetidae</taxon>
        <taxon>Glomerellales</taxon>
        <taxon>Glomerellaceae</taxon>
        <taxon>Colletotrichum</taxon>
        <taxon>Colletotrichum spaethianum species complex</taxon>
    </lineage>
</organism>
<dbReference type="RefSeq" id="XP_049122551.1">
    <property type="nucleotide sequence ID" value="XM_049266594.1"/>
</dbReference>
<dbReference type="Proteomes" id="UP001055115">
    <property type="component" value="Unassembled WGS sequence"/>
</dbReference>
<sequence length="63" mass="6774">MNMECGYIQVTERTQSDKPAATGWTWSDPGNSFITLTGAKGSPTVCRPSGKAPTYQSTYLNLG</sequence>
<keyword evidence="2" id="KW-1185">Reference proteome</keyword>
<proteinExistence type="predicted"/>
<dbReference type="GeneID" id="73321184"/>
<evidence type="ECO:0000313" key="2">
    <source>
        <dbReference type="Proteomes" id="UP001055115"/>
    </source>
</evidence>
<comment type="caution">
    <text evidence="1">The sequence shown here is derived from an EMBL/GenBank/DDBJ whole genome shotgun (WGS) entry which is preliminary data.</text>
</comment>
<gene>
    <name evidence="1" type="ORF">ColSpa_00382</name>
</gene>
<name>A0AA37L1X4_9PEZI</name>
<evidence type="ECO:0000313" key="1">
    <source>
        <dbReference type="EMBL" id="GKT40201.1"/>
    </source>
</evidence>
<protein>
    <submittedName>
        <fullName evidence="1">Uncharacterized protein</fullName>
    </submittedName>
</protein>
<dbReference type="EMBL" id="BQXU01000001">
    <property type="protein sequence ID" value="GKT40201.1"/>
    <property type="molecule type" value="Genomic_DNA"/>
</dbReference>
<dbReference type="AlphaFoldDB" id="A0AA37L1X4"/>
<reference evidence="1 2" key="1">
    <citation type="submission" date="2022-03" db="EMBL/GenBank/DDBJ databases">
        <title>Genome data of Colletotrichum spp.</title>
        <authorList>
            <person name="Utami Y.D."/>
            <person name="Hiruma K."/>
        </authorList>
    </citation>
    <scope>NUCLEOTIDE SEQUENCE [LARGE SCALE GENOMIC DNA]</scope>
    <source>
        <strain evidence="1 2">MAFF 239500</strain>
    </source>
</reference>
<accession>A0AA37L1X4</accession>